<sequence>MHERDLISLVNAGKEFYGETFNSGNNQKYIFNFPNPVLAENAIKVNLDVAATSLSQSSFILNLNSSQYKTLNVPAQNLYDPFEKGKKSAGNFAFTPQNDLFEFNLTYSMPTPTSKGYLNYLEVNVRRQLTMSGSVMQFQNIDSTGTNNYKQYLLNNNNRQLQIWDITDQQNIARIITDNSGGKISFIDPGNEVRHYLAIDPTDAAAFPKPEIV</sequence>
<proteinExistence type="predicted"/>
<gene>
    <name evidence="1" type="ORF">SDC9_116442</name>
</gene>
<protein>
    <submittedName>
        <fullName evidence="1">Uncharacterized protein</fullName>
    </submittedName>
</protein>
<organism evidence="1">
    <name type="scientific">bioreactor metagenome</name>
    <dbReference type="NCBI Taxonomy" id="1076179"/>
    <lineage>
        <taxon>unclassified sequences</taxon>
        <taxon>metagenomes</taxon>
        <taxon>ecological metagenomes</taxon>
    </lineage>
</organism>
<name>A0A645BWD2_9ZZZZ</name>
<comment type="caution">
    <text evidence="1">The sequence shown here is derived from an EMBL/GenBank/DDBJ whole genome shotgun (WGS) entry which is preliminary data.</text>
</comment>
<dbReference type="AlphaFoldDB" id="A0A645BWD2"/>
<dbReference type="EMBL" id="VSSQ01022910">
    <property type="protein sequence ID" value="MPM69497.1"/>
    <property type="molecule type" value="Genomic_DNA"/>
</dbReference>
<evidence type="ECO:0000313" key="1">
    <source>
        <dbReference type="EMBL" id="MPM69497.1"/>
    </source>
</evidence>
<accession>A0A645BWD2</accession>
<reference evidence="1" key="1">
    <citation type="submission" date="2019-08" db="EMBL/GenBank/DDBJ databases">
        <authorList>
            <person name="Kucharzyk K."/>
            <person name="Murdoch R.W."/>
            <person name="Higgins S."/>
            <person name="Loffler F."/>
        </authorList>
    </citation>
    <scope>NUCLEOTIDE SEQUENCE</scope>
</reference>